<dbReference type="Proteomes" id="UP000823775">
    <property type="component" value="Unassembled WGS sequence"/>
</dbReference>
<sequence length="184" mass="21172">MSYWMLEKNGESVMGFLWYDLIGGVIARKEKKEALWLEVLNNIKSFIFKDEEEVMIIWYRRDDIVAPFLQIQLPPYWQIRNQHMNNYVSIEKVVLSANPSLTSDYVVMISYSRHKSYLALWRPGDLCWTSGELKDLLDSGISTTLKDSFISLLPESGVIDNLNTAASSENNCLVHLGRIENSST</sequence>
<gene>
    <name evidence="2" type="ORF">HAX54_006307</name>
</gene>
<comment type="caution">
    <text evidence="2">The sequence shown here is derived from an EMBL/GenBank/DDBJ whole genome shotgun (WGS) entry which is preliminary data.</text>
</comment>
<dbReference type="InterPro" id="IPR005174">
    <property type="entry name" value="KIB1-4_b-propeller"/>
</dbReference>
<feature type="domain" description="KIB1-4 beta-propeller" evidence="1">
    <location>
        <begin position="70"/>
        <end position="132"/>
    </location>
</feature>
<evidence type="ECO:0000313" key="2">
    <source>
        <dbReference type="EMBL" id="MCE3216377.1"/>
    </source>
</evidence>
<name>A0ABS8WTX7_DATST</name>
<proteinExistence type="predicted"/>
<evidence type="ECO:0000313" key="3">
    <source>
        <dbReference type="Proteomes" id="UP000823775"/>
    </source>
</evidence>
<organism evidence="2 3">
    <name type="scientific">Datura stramonium</name>
    <name type="common">Jimsonweed</name>
    <name type="synonym">Common thornapple</name>
    <dbReference type="NCBI Taxonomy" id="4076"/>
    <lineage>
        <taxon>Eukaryota</taxon>
        <taxon>Viridiplantae</taxon>
        <taxon>Streptophyta</taxon>
        <taxon>Embryophyta</taxon>
        <taxon>Tracheophyta</taxon>
        <taxon>Spermatophyta</taxon>
        <taxon>Magnoliopsida</taxon>
        <taxon>eudicotyledons</taxon>
        <taxon>Gunneridae</taxon>
        <taxon>Pentapetalae</taxon>
        <taxon>asterids</taxon>
        <taxon>lamiids</taxon>
        <taxon>Solanales</taxon>
        <taxon>Solanaceae</taxon>
        <taxon>Solanoideae</taxon>
        <taxon>Datureae</taxon>
        <taxon>Datura</taxon>
    </lineage>
</organism>
<dbReference type="Pfam" id="PF03478">
    <property type="entry name" value="Beta-prop_KIB1-4"/>
    <property type="match status" value="1"/>
</dbReference>
<protein>
    <recommendedName>
        <fullName evidence="1">KIB1-4 beta-propeller domain-containing protein</fullName>
    </recommendedName>
</protein>
<keyword evidence="3" id="KW-1185">Reference proteome</keyword>
<dbReference type="EMBL" id="JACEIK010013133">
    <property type="protein sequence ID" value="MCE3216377.1"/>
    <property type="molecule type" value="Genomic_DNA"/>
</dbReference>
<accession>A0ABS8WTX7</accession>
<reference evidence="2 3" key="1">
    <citation type="journal article" date="2021" name="BMC Genomics">
        <title>Datura genome reveals duplications of psychoactive alkaloid biosynthetic genes and high mutation rate following tissue culture.</title>
        <authorList>
            <person name="Rajewski A."/>
            <person name="Carter-House D."/>
            <person name="Stajich J."/>
            <person name="Litt A."/>
        </authorList>
    </citation>
    <scope>NUCLEOTIDE SEQUENCE [LARGE SCALE GENOMIC DNA]</scope>
    <source>
        <strain evidence="2">AR-01</strain>
    </source>
</reference>
<evidence type="ECO:0000259" key="1">
    <source>
        <dbReference type="Pfam" id="PF03478"/>
    </source>
</evidence>